<evidence type="ECO:0000313" key="1">
    <source>
        <dbReference type="EMBL" id="MCD5312470.1"/>
    </source>
</evidence>
<organism evidence="1 2">
    <name type="scientific">Kineosporia babensis</name>
    <dbReference type="NCBI Taxonomy" id="499548"/>
    <lineage>
        <taxon>Bacteria</taxon>
        <taxon>Bacillati</taxon>
        <taxon>Actinomycetota</taxon>
        <taxon>Actinomycetes</taxon>
        <taxon>Kineosporiales</taxon>
        <taxon>Kineosporiaceae</taxon>
        <taxon>Kineosporia</taxon>
    </lineage>
</organism>
<dbReference type="RefSeq" id="WP_231442723.1">
    <property type="nucleotide sequence ID" value="NZ_JAJOMB010000008.1"/>
</dbReference>
<protein>
    <submittedName>
        <fullName evidence="1">MSMEG_0570 family nitrogen starvation response protein</fullName>
    </submittedName>
</protein>
<dbReference type="EMBL" id="JAJOMB010000008">
    <property type="protein sequence ID" value="MCD5312470.1"/>
    <property type="molecule type" value="Genomic_DNA"/>
</dbReference>
<dbReference type="Proteomes" id="UP001138997">
    <property type="component" value="Unassembled WGS sequence"/>
</dbReference>
<evidence type="ECO:0000313" key="2">
    <source>
        <dbReference type="Proteomes" id="UP001138997"/>
    </source>
</evidence>
<comment type="caution">
    <text evidence="1">The sequence shown here is derived from an EMBL/GenBank/DDBJ whole genome shotgun (WGS) entry which is preliminary data.</text>
</comment>
<sequence>MPEMYFRVTWPDGTAQRCYSPSLVIQDYLTPGESYPVAEFVRLSDEALTIASDRVREKYGFACTSAAAMRDEIWARAKAYESGQVRVEGFERT</sequence>
<keyword evidence="2" id="KW-1185">Reference proteome</keyword>
<name>A0A9X1NE98_9ACTN</name>
<dbReference type="AlphaFoldDB" id="A0A9X1NE98"/>
<reference evidence="1" key="1">
    <citation type="submission" date="2021-11" db="EMBL/GenBank/DDBJ databases">
        <title>Streptomyces corallinus and Kineosporia corallina sp. nov., two new coral-derived marine actinobacteria.</title>
        <authorList>
            <person name="Buangrab K."/>
            <person name="Sutthacheep M."/>
            <person name="Yeemin T."/>
            <person name="Harunari E."/>
            <person name="Igarashi Y."/>
            <person name="Sripreechasak P."/>
            <person name="Kanchanasin P."/>
            <person name="Tanasupawat S."/>
            <person name="Phongsopitanun W."/>
        </authorList>
    </citation>
    <scope>NUCLEOTIDE SEQUENCE</scope>
    <source>
        <strain evidence="1">JCM 31032</strain>
    </source>
</reference>
<accession>A0A9X1NE98</accession>
<dbReference type="NCBIfam" id="TIGR04042">
    <property type="entry name" value="MSMEG_0570_fam"/>
    <property type="match status" value="1"/>
</dbReference>
<proteinExistence type="predicted"/>
<gene>
    <name evidence="1" type="ORF">LR394_16300</name>
</gene>
<dbReference type="InterPro" id="IPR023846">
    <property type="entry name" value="CHP04042_MSMEG0570"/>
</dbReference>